<feature type="non-terminal residue" evidence="2">
    <location>
        <position position="1"/>
    </location>
</feature>
<accession>A0ABS8V804</accession>
<keyword evidence="3" id="KW-1185">Reference proteome</keyword>
<protein>
    <recommendedName>
        <fullName evidence="1">DUF7780 domain-containing protein</fullName>
    </recommendedName>
</protein>
<sequence length="234" mass="26897">VDPEIDFPTCIARDGFVVQKRNQDHEPSLIVAHVVESVTEHELKFFLRLLHRSGITSKSDILFIFPRKTNSFDNAIIEENTSFFKLIHGYSLRKQIILRFRPDPIRDFQQKDKESGEPIWGRKIPEQCATSHGDEHGNVTESTRLSYGSVVSFDVDELDPENSLSGEYGNCGSDVNGNRPRAITQQHKKRETRCRVSTIQPTASRRVHIEEREFDTYPVNRLVDWFAHGLMSSN</sequence>
<proteinExistence type="predicted"/>
<dbReference type="Pfam" id="PF25002">
    <property type="entry name" value="DUF7780"/>
    <property type="match status" value="1"/>
</dbReference>
<evidence type="ECO:0000313" key="2">
    <source>
        <dbReference type="EMBL" id="MCD9643188.1"/>
    </source>
</evidence>
<comment type="caution">
    <text evidence="2">The sequence shown here is derived from an EMBL/GenBank/DDBJ whole genome shotgun (WGS) entry which is preliminary data.</text>
</comment>
<feature type="domain" description="DUF7780" evidence="1">
    <location>
        <begin position="28"/>
        <end position="166"/>
    </location>
</feature>
<name>A0ABS8V804_DATST</name>
<evidence type="ECO:0000259" key="1">
    <source>
        <dbReference type="Pfam" id="PF25002"/>
    </source>
</evidence>
<dbReference type="Proteomes" id="UP000823775">
    <property type="component" value="Unassembled WGS sequence"/>
</dbReference>
<dbReference type="PANTHER" id="PTHR34960:SF1">
    <property type="entry name" value="EMB|CAB68146.1-RELATED"/>
    <property type="match status" value="1"/>
</dbReference>
<gene>
    <name evidence="2" type="ORF">HAX54_030408</name>
</gene>
<dbReference type="EMBL" id="JACEIK010003807">
    <property type="protein sequence ID" value="MCD9643188.1"/>
    <property type="molecule type" value="Genomic_DNA"/>
</dbReference>
<organism evidence="2 3">
    <name type="scientific">Datura stramonium</name>
    <name type="common">Jimsonweed</name>
    <name type="synonym">Common thornapple</name>
    <dbReference type="NCBI Taxonomy" id="4076"/>
    <lineage>
        <taxon>Eukaryota</taxon>
        <taxon>Viridiplantae</taxon>
        <taxon>Streptophyta</taxon>
        <taxon>Embryophyta</taxon>
        <taxon>Tracheophyta</taxon>
        <taxon>Spermatophyta</taxon>
        <taxon>Magnoliopsida</taxon>
        <taxon>eudicotyledons</taxon>
        <taxon>Gunneridae</taxon>
        <taxon>Pentapetalae</taxon>
        <taxon>asterids</taxon>
        <taxon>lamiids</taxon>
        <taxon>Solanales</taxon>
        <taxon>Solanaceae</taxon>
        <taxon>Solanoideae</taxon>
        <taxon>Datureae</taxon>
        <taxon>Datura</taxon>
    </lineage>
</organism>
<reference evidence="2 3" key="1">
    <citation type="journal article" date="2021" name="BMC Genomics">
        <title>Datura genome reveals duplications of psychoactive alkaloid biosynthetic genes and high mutation rate following tissue culture.</title>
        <authorList>
            <person name="Rajewski A."/>
            <person name="Carter-House D."/>
            <person name="Stajich J."/>
            <person name="Litt A."/>
        </authorList>
    </citation>
    <scope>NUCLEOTIDE SEQUENCE [LARGE SCALE GENOMIC DNA]</scope>
    <source>
        <strain evidence="2">AR-01</strain>
    </source>
</reference>
<dbReference type="InterPro" id="IPR056682">
    <property type="entry name" value="DUF7780"/>
</dbReference>
<dbReference type="PANTHER" id="PTHR34960">
    <property type="entry name" value="EMB|CAB68146.1-RELATED"/>
    <property type="match status" value="1"/>
</dbReference>
<evidence type="ECO:0000313" key="3">
    <source>
        <dbReference type="Proteomes" id="UP000823775"/>
    </source>
</evidence>